<dbReference type="RefSeq" id="WP_184148100.1">
    <property type="nucleotide sequence ID" value="NZ_JACHFM010000002.1"/>
</dbReference>
<organism evidence="1 2">
    <name type="scientific">Amaricoccus macauensis</name>
    <dbReference type="NCBI Taxonomy" id="57001"/>
    <lineage>
        <taxon>Bacteria</taxon>
        <taxon>Pseudomonadati</taxon>
        <taxon>Pseudomonadota</taxon>
        <taxon>Alphaproteobacteria</taxon>
        <taxon>Rhodobacterales</taxon>
        <taxon>Paracoccaceae</taxon>
        <taxon>Amaricoccus</taxon>
    </lineage>
</organism>
<dbReference type="EMBL" id="JACHFM010000002">
    <property type="protein sequence ID" value="MBB5221623.1"/>
    <property type="molecule type" value="Genomic_DNA"/>
</dbReference>
<protein>
    <submittedName>
        <fullName evidence="1">Uncharacterized protein</fullName>
    </submittedName>
</protein>
<comment type="caution">
    <text evidence="1">The sequence shown here is derived from an EMBL/GenBank/DDBJ whole genome shotgun (WGS) entry which is preliminary data.</text>
</comment>
<name>A0A840SQJ1_9RHOB</name>
<dbReference type="Proteomes" id="UP000549457">
    <property type="component" value="Unassembled WGS sequence"/>
</dbReference>
<sequence length="932" mass="105226">MFELFQNADDATLQHPPEGASLCRVAFQTERVRLQHWGRLINRPGRPADGEREGWQRDLFNMLLMNLSEKREDVTGRFGLGFKSVHLIAREVGIASGFEASCRVKGGMLPEVWEGGRRLSQDESRNGRRATLIELEIDPERHAEAEKAQAAFASCVRWLPVTARAVREIEFNGRRFQARFGETGATGIKHVVFEGAEPGQALALILDRNTTLFLPLGSDGPQALPETLARLWLLAPLEEECRAGWLLNSYGFRVDPGRGRLAGSVDERAALFSRLGRALGERLVELHDLIERDWTGFAESAGLADRDGASGRAVFLERLTRLLTADVSRDAEDERLETHLHREGGLTHLFREREALPTGLPAPFAPFLRVDQVRWQIAGPLAEQSRLRRLTGWRGIADIAQSAVSLKAAELLQRLGFDAPQTFDAAKLVKAELRENKQVDPETAAKLGAVLDEDFVNALAWPEQQELLKAAAGARFRMADGSWREARMAPRDAVDADEEERRILDFAPDTDVADGSYTNAALSFYRLAARQSGFQRTAETFERWAQETVDQAARCALLSYVAEGRQGECLGALLARARPHWLPVDPDEFRQSALVEGLDDDTRGRLMTILYPSLARSIGSGRWSPFDPGPAEAWDAPPDPAEELARIRDWWRREHTDRRRNYDSRVWPDGFIPGRLRDCEATDSRLGWFTFFALGIFRTLGWNNQGAHKSFVEAAVREGWWQEMSEARFPNNSVSVGELSEAAIPWLKRLEDFARPDVWQIEFPQWRRTICDLYALARWLPDYADAFRLLPVVVDREGLVSLSKLWRVSYEPIWQRRGLEGAPLSQSLGLGANWMIREAIRHGFWRGDEAICMQPYAWAATGRLRRLFAERLAYPLGERGHMDLSPKIYGFVADHLGTDAAFLGDLDLPLQLWNGDSQEQPDVTEYDDETDE</sequence>
<reference evidence="1 2" key="1">
    <citation type="submission" date="2020-08" db="EMBL/GenBank/DDBJ databases">
        <title>Genomic Encyclopedia of Type Strains, Phase IV (KMG-IV): sequencing the most valuable type-strain genomes for metagenomic binning, comparative biology and taxonomic classification.</title>
        <authorList>
            <person name="Goeker M."/>
        </authorList>
    </citation>
    <scope>NUCLEOTIDE SEQUENCE [LARGE SCALE GENOMIC DNA]</scope>
    <source>
        <strain evidence="1 2">DSM 101730</strain>
    </source>
</reference>
<dbReference type="AlphaFoldDB" id="A0A840SQJ1"/>
<evidence type="ECO:0000313" key="1">
    <source>
        <dbReference type="EMBL" id="MBB5221623.1"/>
    </source>
</evidence>
<gene>
    <name evidence="1" type="ORF">HNP73_001559</name>
</gene>
<evidence type="ECO:0000313" key="2">
    <source>
        <dbReference type="Proteomes" id="UP000549457"/>
    </source>
</evidence>
<accession>A0A840SQJ1</accession>
<keyword evidence="2" id="KW-1185">Reference proteome</keyword>
<proteinExistence type="predicted"/>